<evidence type="ECO:0000313" key="2">
    <source>
        <dbReference type="EMBL" id="KAF7505243.1"/>
    </source>
</evidence>
<gene>
    <name evidence="2" type="ORF">GJ744_001106</name>
</gene>
<dbReference type="Proteomes" id="UP000606974">
    <property type="component" value="Unassembled WGS sequence"/>
</dbReference>
<feature type="region of interest" description="Disordered" evidence="1">
    <location>
        <begin position="35"/>
        <end position="78"/>
    </location>
</feature>
<feature type="compositionally biased region" description="Basic and acidic residues" evidence="1">
    <location>
        <begin position="41"/>
        <end position="53"/>
    </location>
</feature>
<dbReference type="OrthoDB" id="5218421at2759"/>
<evidence type="ECO:0000313" key="3">
    <source>
        <dbReference type="Proteomes" id="UP000606974"/>
    </source>
</evidence>
<protein>
    <submittedName>
        <fullName evidence="2">Uncharacterized protein</fullName>
    </submittedName>
</protein>
<sequence length="78" mass="8605">MQTTTELQLPSSSSFDYESDAVAAMTEYSRIMHSHTMKQMENARRASRRRDAEGSAVSANSKLRTEESASSNSSRGSL</sequence>
<proteinExistence type="predicted"/>
<evidence type="ECO:0000256" key="1">
    <source>
        <dbReference type="SAM" id="MobiDB-lite"/>
    </source>
</evidence>
<keyword evidence="3" id="KW-1185">Reference proteome</keyword>
<accession>A0A8H7E231</accession>
<dbReference type="EMBL" id="JAACFV010000114">
    <property type="protein sequence ID" value="KAF7505243.1"/>
    <property type="molecule type" value="Genomic_DNA"/>
</dbReference>
<organism evidence="2 3">
    <name type="scientific">Endocarpon pusillum</name>
    <dbReference type="NCBI Taxonomy" id="364733"/>
    <lineage>
        <taxon>Eukaryota</taxon>
        <taxon>Fungi</taxon>
        <taxon>Dikarya</taxon>
        <taxon>Ascomycota</taxon>
        <taxon>Pezizomycotina</taxon>
        <taxon>Eurotiomycetes</taxon>
        <taxon>Chaetothyriomycetidae</taxon>
        <taxon>Verrucariales</taxon>
        <taxon>Verrucariaceae</taxon>
        <taxon>Endocarpon</taxon>
    </lineage>
</organism>
<name>A0A8H7E231_9EURO</name>
<dbReference type="AlphaFoldDB" id="A0A8H7E231"/>
<feature type="compositionally biased region" description="Low complexity" evidence="1">
    <location>
        <begin position="68"/>
        <end position="78"/>
    </location>
</feature>
<comment type="caution">
    <text evidence="2">The sequence shown here is derived from an EMBL/GenBank/DDBJ whole genome shotgun (WGS) entry which is preliminary data.</text>
</comment>
<reference evidence="2" key="1">
    <citation type="submission" date="2020-02" db="EMBL/GenBank/DDBJ databases">
        <authorList>
            <person name="Palmer J.M."/>
        </authorList>
    </citation>
    <scope>NUCLEOTIDE SEQUENCE</scope>
    <source>
        <strain evidence="2">EPUS1.4</strain>
        <tissue evidence="2">Thallus</tissue>
    </source>
</reference>